<evidence type="ECO:0000313" key="2">
    <source>
        <dbReference type="Proteomes" id="UP000199598"/>
    </source>
</evidence>
<proteinExistence type="predicted"/>
<protein>
    <submittedName>
        <fullName evidence="1">Uncharacterized protein</fullName>
    </submittedName>
</protein>
<dbReference type="EMBL" id="FOSK01000006">
    <property type="protein sequence ID" value="SFK58394.1"/>
    <property type="molecule type" value="Genomic_DNA"/>
</dbReference>
<gene>
    <name evidence="1" type="ORF">SAMN04488518_106336</name>
</gene>
<dbReference type="RefSeq" id="WP_139226355.1">
    <property type="nucleotide sequence ID" value="NZ_FOSK01000006.1"/>
</dbReference>
<reference evidence="1 2" key="1">
    <citation type="submission" date="2016-10" db="EMBL/GenBank/DDBJ databases">
        <authorList>
            <person name="Varghese N."/>
            <person name="Submissions S."/>
        </authorList>
    </citation>
    <scope>NUCLEOTIDE SEQUENCE [LARGE SCALE GENOMIC DNA]</scope>
    <source>
        <strain evidence="1 2">DSM 16392</strain>
    </source>
</reference>
<comment type="caution">
    <text evidence="1">The sequence shown here is derived from an EMBL/GenBank/DDBJ whole genome shotgun (WGS) entry which is preliminary data.</text>
</comment>
<evidence type="ECO:0000313" key="1">
    <source>
        <dbReference type="EMBL" id="SFK58394.1"/>
    </source>
</evidence>
<dbReference type="Proteomes" id="UP000199598">
    <property type="component" value="Unassembled WGS sequence"/>
</dbReference>
<organism evidence="1 2">
    <name type="scientific">Pseudovibrio ascidiaceicola</name>
    <dbReference type="NCBI Taxonomy" id="285279"/>
    <lineage>
        <taxon>Bacteria</taxon>
        <taxon>Pseudomonadati</taxon>
        <taxon>Pseudomonadota</taxon>
        <taxon>Alphaproteobacteria</taxon>
        <taxon>Hyphomicrobiales</taxon>
        <taxon>Stappiaceae</taxon>
        <taxon>Pseudovibrio</taxon>
    </lineage>
</organism>
<accession>A0A1I4APV4</accession>
<sequence length="275" mass="31049">MGKKKLNRVREGVCQLTRRQGKFVDSHLIPKALTKADGLGPGLLQMEYGRKARCASSWYDPQLVTREGEDILAAYDDWAISELRKHKLVWSGWGAQVSLLGSPSEREAVTVRVLKGGDWKKLRLFFLSILWRAAATKRPEFHEVSLPIEDLEKLRLMVASANPNPLSFYPLSLMQLSTLGVKHNHSPLAMNKIVPNPKMGSELRVEPIFRFYFDGLIIHFSRLPQQECSEEGLGALRVGGDEDELIVTTLPWDSSAQQLNLGIVKRETELGRPFF</sequence>
<name>A0A1I4APV4_9HYPH</name>
<keyword evidence="2" id="KW-1185">Reference proteome</keyword>